<keyword evidence="1" id="KW-0472">Membrane</keyword>
<dbReference type="PANTHER" id="PTHR31876:SF26">
    <property type="entry name" value="PROTEIN LIKE COV 2"/>
    <property type="match status" value="1"/>
</dbReference>
<dbReference type="AlphaFoldDB" id="V5WFG3"/>
<dbReference type="Proteomes" id="UP000018680">
    <property type="component" value="Chromosome"/>
</dbReference>
<feature type="transmembrane region" description="Helical" evidence="1">
    <location>
        <begin position="53"/>
        <end position="77"/>
    </location>
</feature>
<feature type="transmembrane region" description="Helical" evidence="1">
    <location>
        <begin position="7"/>
        <end position="33"/>
    </location>
</feature>
<evidence type="ECO:0000256" key="1">
    <source>
        <dbReference type="SAM" id="Phobius"/>
    </source>
</evidence>
<dbReference type="KEGG" id="slr:L21SP2_0489"/>
<protein>
    <recommendedName>
        <fullName evidence="4">DUF502 domain-containing protein</fullName>
    </recommendedName>
</protein>
<evidence type="ECO:0000313" key="2">
    <source>
        <dbReference type="EMBL" id="AHC13921.1"/>
    </source>
</evidence>
<gene>
    <name evidence="2" type="ORF">L21SP2_0489</name>
</gene>
<name>V5WFG3_9SPIO</name>
<sequence>MKRLSRFISTIFIGGVAVIFPLAVLFFFFTWLFRLVSQAVLPVALKINEWLEISVSLASAIAVILILAGCFVIGLIVKTKFGNFIHNRLERHILRRVPGYNLLREAAKPFFNTERNEMFTRPALIRPYDNETMMTAFITDHHVEKGFYTAFVPTSPNPTNGLVFHVTEDRVDFLDTGFEETMRSVVAGGNGTGELMNKIRKTDPEI</sequence>
<dbReference type="eggNOG" id="COG2928">
    <property type="taxonomic scope" value="Bacteria"/>
</dbReference>
<dbReference type="HOGENOM" id="CLU_068050_5_0_12"/>
<keyword evidence="1" id="KW-0812">Transmembrane</keyword>
<evidence type="ECO:0000313" key="3">
    <source>
        <dbReference type="Proteomes" id="UP000018680"/>
    </source>
</evidence>
<dbReference type="EMBL" id="CP006939">
    <property type="protein sequence ID" value="AHC13921.1"/>
    <property type="molecule type" value="Genomic_DNA"/>
</dbReference>
<keyword evidence="3" id="KW-1185">Reference proteome</keyword>
<dbReference type="PANTHER" id="PTHR31876">
    <property type="entry name" value="COV-LIKE PROTEIN 1"/>
    <property type="match status" value="1"/>
</dbReference>
<keyword evidence="1" id="KW-1133">Transmembrane helix</keyword>
<dbReference type="Pfam" id="PF04367">
    <property type="entry name" value="DUF502"/>
    <property type="match status" value="1"/>
</dbReference>
<accession>V5WFG3</accession>
<organism evidence="2 3">
    <name type="scientific">Salinispira pacifica</name>
    <dbReference type="NCBI Taxonomy" id="1307761"/>
    <lineage>
        <taxon>Bacteria</taxon>
        <taxon>Pseudomonadati</taxon>
        <taxon>Spirochaetota</taxon>
        <taxon>Spirochaetia</taxon>
        <taxon>Spirochaetales</taxon>
        <taxon>Spirochaetaceae</taxon>
        <taxon>Salinispira</taxon>
    </lineage>
</organism>
<evidence type="ECO:0008006" key="4">
    <source>
        <dbReference type="Google" id="ProtNLM"/>
    </source>
</evidence>
<reference evidence="2 3" key="1">
    <citation type="journal article" date="2015" name="Stand. Genomic Sci.">
        <title>Complete genome sequence and description of Salinispira pacifica gen. nov., sp. nov., a novel spirochaete isolated form a hypersaline microbial mat.</title>
        <authorList>
            <person name="Ben Hania W."/>
            <person name="Joseph M."/>
            <person name="Schumann P."/>
            <person name="Bunk B."/>
            <person name="Fiebig A."/>
            <person name="Sproer C."/>
            <person name="Klenk H.P."/>
            <person name="Fardeau M.L."/>
            <person name="Spring S."/>
        </authorList>
    </citation>
    <scope>NUCLEOTIDE SEQUENCE [LARGE SCALE GENOMIC DNA]</scope>
    <source>
        <strain evidence="2 3">L21-RPul-D2</strain>
    </source>
</reference>
<proteinExistence type="predicted"/>
<dbReference type="RefSeq" id="WP_024266853.1">
    <property type="nucleotide sequence ID" value="NC_023035.1"/>
</dbReference>
<dbReference type="InterPro" id="IPR007462">
    <property type="entry name" value="COV1-like"/>
</dbReference>